<comment type="caution">
    <text evidence="3">The sequence shown here is derived from an EMBL/GenBank/DDBJ whole genome shotgun (WGS) entry which is preliminary data.</text>
</comment>
<evidence type="ECO:0000256" key="1">
    <source>
        <dbReference type="SAM" id="MobiDB-lite"/>
    </source>
</evidence>
<name>A0A9P6FZD5_9FUNG</name>
<evidence type="ECO:0000259" key="2">
    <source>
        <dbReference type="PROSITE" id="PS50174"/>
    </source>
</evidence>
<feature type="region of interest" description="Disordered" evidence="1">
    <location>
        <begin position="23"/>
        <end position="53"/>
    </location>
</feature>
<feature type="domain" description="G-patch" evidence="2">
    <location>
        <begin position="523"/>
        <end position="570"/>
    </location>
</feature>
<protein>
    <submittedName>
        <fullName evidence="3">Angiogenic factor with G patch and FHA domains 1</fullName>
    </submittedName>
</protein>
<reference evidence="3" key="1">
    <citation type="journal article" date="2020" name="Fungal Divers.">
        <title>Resolving the Mortierellaceae phylogeny through synthesis of multi-gene phylogenetics and phylogenomics.</title>
        <authorList>
            <person name="Vandepol N."/>
            <person name="Liber J."/>
            <person name="Desiro A."/>
            <person name="Na H."/>
            <person name="Kennedy M."/>
            <person name="Barry K."/>
            <person name="Grigoriev I.V."/>
            <person name="Miller A.N."/>
            <person name="O'Donnell K."/>
            <person name="Stajich J.E."/>
            <person name="Bonito G."/>
        </authorList>
    </citation>
    <scope>NUCLEOTIDE SEQUENCE</scope>
    <source>
        <strain evidence="3">KOD1015</strain>
    </source>
</reference>
<feature type="compositionally biased region" description="Basic and acidic residues" evidence="1">
    <location>
        <begin position="212"/>
        <end position="226"/>
    </location>
</feature>
<dbReference type="Proteomes" id="UP000780801">
    <property type="component" value="Unassembled WGS sequence"/>
</dbReference>
<dbReference type="SUPFAM" id="SSF49879">
    <property type="entry name" value="SMAD/FHA domain"/>
    <property type="match status" value="2"/>
</dbReference>
<feature type="region of interest" description="Disordered" evidence="1">
    <location>
        <begin position="197"/>
        <end position="331"/>
    </location>
</feature>
<dbReference type="Gene3D" id="2.60.200.20">
    <property type="match status" value="1"/>
</dbReference>
<evidence type="ECO:0000313" key="3">
    <source>
        <dbReference type="EMBL" id="KAF9583981.1"/>
    </source>
</evidence>
<feature type="compositionally biased region" description="Basic and acidic residues" evidence="1">
    <location>
        <begin position="319"/>
        <end position="331"/>
    </location>
</feature>
<dbReference type="PANTHER" id="PTHR23106">
    <property type="entry name" value="ANGIOGENIC FACTOR WITH G PATCH AND FHA DOMAINS 1"/>
    <property type="match status" value="1"/>
</dbReference>
<dbReference type="Pfam" id="PF00498">
    <property type="entry name" value="FHA"/>
    <property type="match status" value="1"/>
</dbReference>
<dbReference type="InterPro" id="IPR000253">
    <property type="entry name" value="FHA_dom"/>
</dbReference>
<dbReference type="InterPro" id="IPR008984">
    <property type="entry name" value="SMAD_FHA_dom_sf"/>
</dbReference>
<dbReference type="GO" id="GO:0003676">
    <property type="term" value="F:nucleic acid binding"/>
    <property type="evidence" value="ECO:0007669"/>
    <property type="project" value="InterPro"/>
</dbReference>
<dbReference type="InterPro" id="IPR053027">
    <property type="entry name" value="AGGF1"/>
</dbReference>
<proteinExistence type="predicted"/>
<evidence type="ECO:0000313" key="4">
    <source>
        <dbReference type="Proteomes" id="UP000780801"/>
    </source>
</evidence>
<organism evidence="3 4">
    <name type="scientific">Lunasporangiospora selenospora</name>
    <dbReference type="NCBI Taxonomy" id="979761"/>
    <lineage>
        <taxon>Eukaryota</taxon>
        <taxon>Fungi</taxon>
        <taxon>Fungi incertae sedis</taxon>
        <taxon>Mucoromycota</taxon>
        <taxon>Mortierellomycotina</taxon>
        <taxon>Mortierellomycetes</taxon>
        <taxon>Mortierellales</taxon>
        <taxon>Mortierellaceae</taxon>
        <taxon>Lunasporangiospora</taxon>
    </lineage>
</organism>
<gene>
    <name evidence="3" type="primary">AGGF1</name>
    <name evidence="3" type="ORF">BGW38_007954</name>
</gene>
<dbReference type="Pfam" id="PF01585">
    <property type="entry name" value="G-patch"/>
    <property type="match status" value="1"/>
</dbReference>
<feature type="region of interest" description="Disordered" evidence="1">
    <location>
        <begin position="436"/>
        <end position="476"/>
    </location>
</feature>
<dbReference type="EMBL" id="JAABOA010000534">
    <property type="protein sequence ID" value="KAF9583981.1"/>
    <property type="molecule type" value="Genomic_DNA"/>
</dbReference>
<dbReference type="OrthoDB" id="21470at2759"/>
<feature type="compositionally biased region" description="Polar residues" evidence="1">
    <location>
        <begin position="199"/>
        <end position="211"/>
    </location>
</feature>
<feature type="region of interest" description="Disordered" evidence="1">
    <location>
        <begin position="581"/>
        <end position="604"/>
    </location>
</feature>
<dbReference type="PANTHER" id="PTHR23106:SF24">
    <property type="entry name" value="ANGIOGENIC FACTOR WITH G PATCH AND FHA DOMAINS 1"/>
    <property type="match status" value="1"/>
</dbReference>
<dbReference type="InterPro" id="IPR000467">
    <property type="entry name" value="G_patch_dom"/>
</dbReference>
<dbReference type="PROSITE" id="PS50174">
    <property type="entry name" value="G_PATCH"/>
    <property type="match status" value="1"/>
</dbReference>
<feature type="compositionally biased region" description="Acidic residues" evidence="1">
    <location>
        <begin position="284"/>
        <end position="297"/>
    </location>
</feature>
<sequence>MANFDDELDGYLKARIASEAKEASGQALPFPHPAGFQPSPDAPSFAQHPETQMWHDGSTGTFSYYDASSGTYIPVEGSDSSFPVSYSGNHQFLSHYQQQQQQQQQAGLYNEYTEEFAATPAYAGEAPPESDATLRLCVIASKTLPVGGVILMDASGLSFGRDRPLSGQGKRVRMQEMEISRFHANIYLDRQQYVPDLQSPATHDSQPANENSKPKQEKKSQRDMEHVSGPPVELSAFEGRESDNADTPTEGQYDHVNDESKPDKEALDSPLRDAETPLDKEFSDIQDEEGEKEEGELPDSPKDSQHAPVSSSDDTQEGDIPKTESETDSKDLEQQYADYQYQLEQYHHYYQQQQLHPIPVYYIDTFKITDSGSTHGTFLNQQRLSEPRTASQPFALSHLDQLLLGSTMLEVHAHDEGRICERCQVTDANEILVLDDMTRGGGGGGDSANERGLDNSTFESSSGLPRSGGGGHGENKYVDRAAKRRLYKPDNSPVISSTPPSTTAATFSAEAETTTGFHIPVSKTNKGHAMLSKMGWKAGMGLGASRQGTLEPVQLKVAEESRAGLGATLLQTQGAAAVTASTRAAETQGEIARRKARERFSRMK</sequence>
<keyword evidence="4" id="KW-1185">Reference proteome</keyword>
<dbReference type="AlphaFoldDB" id="A0A9P6FZD5"/>
<feature type="compositionally biased region" description="Basic and acidic residues" evidence="1">
    <location>
        <begin position="252"/>
        <end position="283"/>
    </location>
</feature>
<dbReference type="SMART" id="SM00443">
    <property type="entry name" value="G_patch"/>
    <property type="match status" value="1"/>
</dbReference>
<accession>A0A9P6FZD5</accession>